<dbReference type="AlphaFoldDB" id="A0A4Q0PPN2"/>
<evidence type="ECO:0000313" key="3">
    <source>
        <dbReference type="Proteomes" id="UP000290608"/>
    </source>
</evidence>
<reference evidence="2 3" key="1">
    <citation type="submission" date="2018-07" db="EMBL/GenBank/DDBJ databases">
        <title>Leeuwenhoekiella genomics.</title>
        <authorList>
            <person name="Tahon G."/>
            <person name="Willems A."/>
        </authorList>
    </citation>
    <scope>NUCLEOTIDE SEQUENCE [LARGE SCALE GENOMIC DNA]</scope>
    <source>
        <strain evidence="2 3">LMG 1345</strain>
    </source>
</reference>
<proteinExistence type="predicted"/>
<evidence type="ECO:0000313" key="2">
    <source>
        <dbReference type="EMBL" id="RXG31765.1"/>
    </source>
</evidence>
<dbReference type="Proteomes" id="UP000290608">
    <property type="component" value="Unassembled WGS sequence"/>
</dbReference>
<keyword evidence="1" id="KW-0472">Membrane</keyword>
<dbReference type="EMBL" id="QOVL01000006">
    <property type="protein sequence ID" value="RXG31765.1"/>
    <property type="molecule type" value="Genomic_DNA"/>
</dbReference>
<keyword evidence="1" id="KW-0812">Transmembrane</keyword>
<protein>
    <submittedName>
        <fullName evidence="2">Uncharacterized protein</fullName>
    </submittedName>
</protein>
<comment type="caution">
    <text evidence="2">The sequence shown here is derived from an EMBL/GenBank/DDBJ whole genome shotgun (WGS) entry which is preliminary data.</text>
</comment>
<sequence>MAPIKFEENMRERLEQREIKPSSDAWERIEQGLDTSAKRKSKKNYGWLLLAASFIGVLIISGKFFFSINENQHIQVVETPVEKIETERTTPVEQQQNELVDKESVREEIVLVQEKPTEKESRPKVEISAKQKEAIAAVETSQKKETLEAPVQQKIDAEVDALITKVQEQQNTGVAYSDAEIDKLLRDAQRDIISEKVFDKERNTVSAEALLYEVEEELDPSFRDRIFEALKEGFLKAREAVASRNN</sequence>
<dbReference type="STRING" id="1122159.SAMN02745246_01594"/>
<evidence type="ECO:0000256" key="1">
    <source>
        <dbReference type="SAM" id="Phobius"/>
    </source>
</evidence>
<accession>A0A4Q0PPN2</accession>
<feature type="transmembrane region" description="Helical" evidence="1">
    <location>
        <begin position="45"/>
        <end position="66"/>
    </location>
</feature>
<gene>
    <name evidence="2" type="ORF">DSL99_1588</name>
</gene>
<keyword evidence="1" id="KW-1133">Transmembrane helix</keyword>
<name>A0A4Q0PPN2_9FLAO</name>
<organism evidence="2 3">
    <name type="scientific">Leeuwenhoekiella marinoflava</name>
    <dbReference type="NCBI Taxonomy" id="988"/>
    <lineage>
        <taxon>Bacteria</taxon>
        <taxon>Pseudomonadati</taxon>
        <taxon>Bacteroidota</taxon>
        <taxon>Flavobacteriia</taxon>
        <taxon>Flavobacteriales</taxon>
        <taxon>Flavobacteriaceae</taxon>
        <taxon>Leeuwenhoekiella</taxon>
    </lineage>
</organism>
<dbReference type="RefSeq" id="WP_073098699.1">
    <property type="nucleotide sequence ID" value="NZ_JBALUR010000006.1"/>
</dbReference>